<dbReference type="Proteomes" id="UP000192223">
    <property type="component" value="Unplaced"/>
</dbReference>
<feature type="chain" id="PRO_5010734595" evidence="13">
    <location>
        <begin position="19"/>
        <end position="895"/>
    </location>
</feature>
<dbReference type="GO" id="GO:0038023">
    <property type="term" value="F:signaling receptor activity"/>
    <property type="evidence" value="ECO:0007669"/>
    <property type="project" value="InterPro"/>
</dbReference>
<evidence type="ECO:0000313" key="16">
    <source>
        <dbReference type="RefSeq" id="XP_018328320.1"/>
    </source>
</evidence>
<sequence>MSGYGFVFLLLLVISVSGDNFPSLLDVNATLGKKPYLFRYYRLLKFVKSSAIIIDREYMDEKYDEVKDAIVEHIATVQREILKHGGVNVQYYSWTTINIKGKGFTQQTPLLEVLFLLDITAVLSIASCDDTWKIFELAYRENALHMAITESDCPRLPSDRAVVVPLVDNGREVPQMILDLRVVKSYKWQSITMIYDRSLGRDLVEKVVKSLTPQSTSKFQDNGASVSLVSLFSNTSLLNIRPYLQNVLSTIPVKSSGMNFLVVIKRDYVEIMMEMARRLKLTHPRNQWLYVISDQLRSNISSVKTLFSEGDNISFIYNTTKSGSSCKEGLLCHVKEMINGFVKSLDLAVMDEAELFSQVSDEEWEAIRQTKADRSDFLLRGLESHLRHYGECGNCTAWKIEAGETWGVEYTGSYALDYKLIDVGVWSPSKGAILTDVLFPHVEHGFRRKNLPVVSFHNPPWQILTLNDTGAVLAYEGLVFDILEEIANNLNFTFTVQVPSELVLKNLSAISRNSSDGHNHRRELSNVLTNVLPRPIVKLIKSKSVIMAACGFTIKQEHKRVVNFTIPINIQSYTFLVARPKELSRALLFMSPFTENTWLCLGLAIISMGPVLFAVNRLSPVYEYKGIEMRGGLYSIQNCVWYMYGALLQQGGMHLPFADSARIVVGTWWIVVLIVATTYCGSLVAFLTFPKMDIPMNSIDDVIARKDTITWSVVRDSYMDEQLKASYENNYKILSRGMKYSRYDHNMVVDVAKGKHVHFDWQTRLHFHMQNYFEITGRCDLTLGTEVYFEEQIGIAVPPGTPYLSMLNFQIKRLHQMGLIEKWFKSYLPKKNRCFKTRRFTEVTNHTVSLDDMQGSFFVLLLGFTLACFWLFGEKLWHRRKRTTQLSTTTPQYLS</sequence>
<dbReference type="RefSeq" id="XP_018328320.1">
    <property type="nucleotide sequence ID" value="XM_018472818.1"/>
</dbReference>
<protein>
    <submittedName>
        <fullName evidence="16">Ionotropic receptor 93a isoform X1</fullName>
    </submittedName>
</protein>
<keyword evidence="5 12" id="KW-1133">Transmembrane helix</keyword>
<dbReference type="FunFam" id="1.10.287.70:FF:000143">
    <property type="entry name" value="Probable glutamate receptor"/>
    <property type="match status" value="1"/>
</dbReference>
<feature type="transmembrane region" description="Helical" evidence="12">
    <location>
        <begin position="596"/>
        <end position="615"/>
    </location>
</feature>
<feature type="binding site" evidence="9">
    <location>
        <position position="553"/>
    </location>
    <ligand>
        <name>L-glutamate</name>
        <dbReference type="ChEBI" id="CHEBI:29985"/>
    </ligand>
</feature>
<dbReference type="KEGG" id="apln:108739100"/>
<keyword evidence="13" id="KW-0732">Signal</keyword>
<evidence type="ECO:0000256" key="12">
    <source>
        <dbReference type="SAM" id="Phobius"/>
    </source>
</evidence>
<dbReference type="GO" id="GO:0015276">
    <property type="term" value="F:ligand-gated monoatomic ion channel activity"/>
    <property type="evidence" value="ECO:0007669"/>
    <property type="project" value="InterPro"/>
</dbReference>
<evidence type="ECO:0000256" key="7">
    <source>
        <dbReference type="ARBA" id="ARBA00023170"/>
    </source>
</evidence>
<dbReference type="Gene3D" id="1.10.287.70">
    <property type="match status" value="1"/>
</dbReference>
<feature type="transmembrane region" description="Helical" evidence="12">
    <location>
        <begin position="663"/>
        <end position="689"/>
    </location>
</feature>
<dbReference type="PANTHER" id="PTHR42643">
    <property type="entry name" value="IONOTROPIC RECEPTOR 20A-RELATED"/>
    <property type="match status" value="1"/>
</dbReference>
<keyword evidence="3" id="KW-1003">Cell membrane</keyword>
<proteinExistence type="inferred from homology"/>
<dbReference type="OrthoDB" id="5984008at2759"/>
<gene>
    <name evidence="16" type="primary">LOC108739100</name>
</gene>
<dbReference type="FunCoup" id="A0A1W4X7K5">
    <property type="interactions" value="4"/>
</dbReference>
<feature type="site" description="Interaction with the cone snail toxin Con-ikot-ikot" evidence="10">
    <location>
        <position position="724"/>
    </location>
</feature>
<name>A0A1W4X7K5_AGRPL</name>
<dbReference type="PANTHER" id="PTHR42643:SF24">
    <property type="entry name" value="IONOTROPIC RECEPTOR 60A"/>
    <property type="match status" value="1"/>
</dbReference>
<dbReference type="Gene3D" id="3.40.50.2300">
    <property type="match status" value="1"/>
</dbReference>
<keyword evidence="11" id="KW-1015">Disulfide bond</keyword>
<dbReference type="Pfam" id="PF00060">
    <property type="entry name" value="Lig_chan"/>
    <property type="match status" value="1"/>
</dbReference>
<keyword evidence="7 16" id="KW-0675">Receptor</keyword>
<keyword evidence="6 12" id="KW-0472">Membrane</keyword>
<feature type="disulfide bond" evidence="11">
    <location>
        <begin position="779"/>
        <end position="834"/>
    </location>
</feature>
<evidence type="ECO:0000256" key="1">
    <source>
        <dbReference type="ARBA" id="ARBA00004651"/>
    </source>
</evidence>
<evidence type="ECO:0000256" key="4">
    <source>
        <dbReference type="ARBA" id="ARBA00022692"/>
    </source>
</evidence>
<feature type="signal peptide" evidence="13">
    <location>
        <begin position="1"/>
        <end position="18"/>
    </location>
</feature>
<dbReference type="GO" id="GO:0050906">
    <property type="term" value="P:detection of stimulus involved in sensory perception"/>
    <property type="evidence" value="ECO:0007669"/>
    <property type="project" value="UniProtKB-ARBA"/>
</dbReference>
<evidence type="ECO:0000256" key="11">
    <source>
        <dbReference type="PIRSR" id="PIRSR601508-3"/>
    </source>
</evidence>
<evidence type="ECO:0000313" key="15">
    <source>
        <dbReference type="Proteomes" id="UP000192223"/>
    </source>
</evidence>
<keyword evidence="4 12" id="KW-0812">Transmembrane</keyword>
<dbReference type="GO" id="GO:0005886">
    <property type="term" value="C:plasma membrane"/>
    <property type="evidence" value="ECO:0007669"/>
    <property type="project" value="UniProtKB-SubCell"/>
</dbReference>
<dbReference type="InterPro" id="IPR001508">
    <property type="entry name" value="Iono_Glu_rcpt_met"/>
</dbReference>
<dbReference type="AlphaFoldDB" id="A0A1W4X7K5"/>
<evidence type="ECO:0000259" key="14">
    <source>
        <dbReference type="Pfam" id="PF00060"/>
    </source>
</evidence>
<dbReference type="InterPro" id="IPR001320">
    <property type="entry name" value="Iontro_rcpt_C"/>
</dbReference>
<dbReference type="InParanoid" id="A0A1W4X7K5"/>
<evidence type="ECO:0000256" key="8">
    <source>
        <dbReference type="ARBA" id="ARBA00023180"/>
    </source>
</evidence>
<comment type="subcellular location">
    <subcellularLocation>
        <location evidence="1">Cell membrane</location>
        <topology evidence="1">Multi-pass membrane protein</topology>
    </subcellularLocation>
</comment>
<keyword evidence="15" id="KW-1185">Reference proteome</keyword>
<evidence type="ECO:0000256" key="2">
    <source>
        <dbReference type="ARBA" id="ARBA00008685"/>
    </source>
</evidence>
<evidence type="ECO:0000256" key="13">
    <source>
        <dbReference type="SAM" id="SignalP"/>
    </source>
</evidence>
<evidence type="ECO:0000256" key="3">
    <source>
        <dbReference type="ARBA" id="ARBA00022475"/>
    </source>
</evidence>
<organism evidence="15 16">
    <name type="scientific">Agrilus planipennis</name>
    <name type="common">Emerald ash borer</name>
    <name type="synonym">Agrilus marcopoli</name>
    <dbReference type="NCBI Taxonomy" id="224129"/>
    <lineage>
        <taxon>Eukaryota</taxon>
        <taxon>Metazoa</taxon>
        <taxon>Ecdysozoa</taxon>
        <taxon>Arthropoda</taxon>
        <taxon>Hexapoda</taxon>
        <taxon>Insecta</taxon>
        <taxon>Pterygota</taxon>
        <taxon>Neoptera</taxon>
        <taxon>Endopterygota</taxon>
        <taxon>Coleoptera</taxon>
        <taxon>Polyphaga</taxon>
        <taxon>Elateriformia</taxon>
        <taxon>Buprestoidea</taxon>
        <taxon>Buprestidae</taxon>
        <taxon>Agrilinae</taxon>
        <taxon>Agrilus</taxon>
    </lineage>
</organism>
<dbReference type="SUPFAM" id="SSF53850">
    <property type="entry name" value="Periplasmic binding protein-like II"/>
    <property type="match status" value="1"/>
</dbReference>
<evidence type="ECO:0000256" key="9">
    <source>
        <dbReference type="PIRSR" id="PIRSR601508-1"/>
    </source>
</evidence>
<dbReference type="Gene3D" id="3.40.190.10">
    <property type="entry name" value="Periplasmic binding protein-like II"/>
    <property type="match status" value="1"/>
</dbReference>
<reference evidence="16" key="1">
    <citation type="submission" date="2025-08" db="UniProtKB">
        <authorList>
            <consortium name="RefSeq"/>
        </authorList>
    </citation>
    <scope>IDENTIFICATION</scope>
    <source>
        <tissue evidence="16">Entire body</tissue>
    </source>
</reference>
<dbReference type="PRINTS" id="PR00177">
    <property type="entry name" value="NMDARECEPTOR"/>
</dbReference>
<feature type="domain" description="Ionotropic glutamate receptor C-terminal" evidence="14">
    <location>
        <begin position="596"/>
        <end position="864"/>
    </location>
</feature>
<dbReference type="InterPro" id="IPR052192">
    <property type="entry name" value="Insect_Ionotropic_Sensory_Rcpt"/>
</dbReference>
<evidence type="ECO:0000256" key="10">
    <source>
        <dbReference type="PIRSR" id="PIRSR601508-2"/>
    </source>
</evidence>
<evidence type="ECO:0000256" key="5">
    <source>
        <dbReference type="ARBA" id="ARBA00022989"/>
    </source>
</evidence>
<accession>A0A1W4X7K5</accession>
<comment type="similarity">
    <text evidence="2">Belongs to the glutamate-gated ion channel (TC 1.A.10.1) family.</text>
</comment>
<keyword evidence="8" id="KW-0325">Glycoprotein</keyword>
<feature type="transmembrane region" description="Helical" evidence="12">
    <location>
        <begin position="855"/>
        <end position="872"/>
    </location>
</feature>
<dbReference type="GeneID" id="108739100"/>
<dbReference type="CTD" id="42471"/>
<evidence type="ECO:0000256" key="6">
    <source>
        <dbReference type="ARBA" id="ARBA00023136"/>
    </source>
</evidence>
<dbReference type="STRING" id="224129.A0A1W4X7K5"/>